<organism evidence="8 9">
    <name type="scientific">Bifidobacterium asteroides</name>
    <dbReference type="NCBI Taxonomy" id="1684"/>
    <lineage>
        <taxon>Bacteria</taxon>
        <taxon>Bacillati</taxon>
        <taxon>Actinomycetota</taxon>
        <taxon>Actinomycetes</taxon>
        <taxon>Bifidobacteriales</taxon>
        <taxon>Bifidobacteriaceae</taxon>
        <taxon>Bifidobacterium</taxon>
    </lineage>
</organism>
<keyword evidence="5 6" id="KW-0472">Membrane</keyword>
<comment type="caution">
    <text evidence="8">The sequence shown here is derived from an EMBL/GenBank/DDBJ whole genome shotgun (WGS) entry which is preliminary data.</text>
</comment>
<evidence type="ECO:0000256" key="4">
    <source>
        <dbReference type="ARBA" id="ARBA00022989"/>
    </source>
</evidence>
<evidence type="ECO:0008006" key="10">
    <source>
        <dbReference type="Google" id="ProtNLM"/>
    </source>
</evidence>
<comment type="subcellular location">
    <subcellularLocation>
        <location evidence="1">Membrane</location>
        <topology evidence="1">Multi-pass membrane protein</topology>
    </subcellularLocation>
</comment>
<dbReference type="EMBL" id="QGLL01000006">
    <property type="protein sequence ID" value="PXY82657.1"/>
    <property type="molecule type" value="Genomic_DNA"/>
</dbReference>
<gene>
    <name evidence="8" type="ORF">DKK75_02715</name>
</gene>
<protein>
    <recommendedName>
        <fullName evidence="10">BAX inhibitor (BI)-1/YccA family protein</fullName>
    </recommendedName>
</protein>
<dbReference type="CDD" id="cd10432">
    <property type="entry name" value="BI-1-like_bacterial"/>
    <property type="match status" value="1"/>
</dbReference>
<dbReference type="GO" id="GO:0016020">
    <property type="term" value="C:membrane"/>
    <property type="evidence" value="ECO:0007669"/>
    <property type="project" value="UniProtKB-SubCell"/>
</dbReference>
<sequence length="273" mass="29892">MTKEQQMAFNGNPGPQAPYSQYTQQPMPTMQGGQPYGMSSPIDTNAAYSFEKAERVSMSRAYAEMAVGLLVTALTAYLTARTGLLLAFMQATGALGWIGMAVVQVAFAMVLSARIMRIRTSTARVMFYVYAALMGFTLSTIFITYSLPSIMLTLVISAGFFFVLSMLGLTTRRNMLSLGSVFMVGLLMLILVQAVMLFLAPSNTALRVVSAIGIILFAGLTMYDAQQTRVIFAAYRSQGPEAIKRVSILCALNLYLDFVNLFLYILNLLGDRN</sequence>
<evidence type="ECO:0000256" key="3">
    <source>
        <dbReference type="ARBA" id="ARBA00022692"/>
    </source>
</evidence>
<feature type="region of interest" description="Disordered" evidence="7">
    <location>
        <begin position="1"/>
        <end position="25"/>
    </location>
</feature>
<feature type="transmembrane region" description="Helical" evidence="6">
    <location>
        <begin position="176"/>
        <end position="199"/>
    </location>
</feature>
<feature type="transmembrane region" description="Helical" evidence="6">
    <location>
        <begin position="65"/>
        <end position="88"/>
    </location>
</feature>
<feature type="transmembrane region" description="Helical" evidence="6">
    <location>
        <begin position="125"/>
        <end position="144"/>
    </location>
</feature>
<feature type="transmembrane region" description="Helical" evidence="6">
    <location>
        <begin position="94"/>
        <end position="113"/>
    </location>
</feature>
<proteinExistence type="inferred from homology"/>
<feature type="transmembrane region" description="Helical" evidence="6">
    <location>
        <begin position="150"/>
        <end position="169"/>
    </location>
</feature>
<evidence type="ECO:0000313" key="9">
    <source>
        <dbReference type="Proteomes" id="UP000247744"/>
    </source>
</evidence>
<accession>A0A318M334</accession>
<dbReference type="AlphaFoldDB" id="A0A318M334"/>
<name>A0A318M334_9BIFI</name>
<dbReference type="Proteomes" id="UP000247744">
    <property type="component" value="Unassembled WGS sequence"/>
</dbReference>
<feature type="transmembrane region" description="Helical" evidence="6">
    <location>
        <begin position="246"/>
        <end position="266"/>
    </location>
</feature>
<dbReference type="PANTHER" id="PTHR23291">
    <property type="entry name" value="BAX INHIBITOR-RELATED"/>
    <property type="match status" value="1"/>
</dbReference>
<dbReference type="InterPro" id="IPR006214">
    <property type="entry name" value="Bax_inhibitor_1-related"/>
</dbReference>
<dbReference type="OrthoDB" id="9793828at2"/>
<dbReference type="Pfam" id="PF01027">
    <property type="entry name" value="Bax1-I"/>
    <property type="match status" value="1"/>
</dbReference>
<dbReference type="PANTHER" id="PTHR23291:SF50">
    <property type="entry name" value="PROTEIN LIFEGUARD 4"/>
    <property type="match status" value="1"/>
</dbReference>
<evidence type="ECO:0000313" key="8">
    <source>
        <dbReference type="EMBL" id="PXY82657.1"/>
    </source>
</evidence>
<evidence type="ECO:0000256" key="1">
    <source>
        <dbReference type="ARBA" id="ARBA00004141"/>
    </source>
</evidence>
<keyword evidence="3 6" id="KW-0812">Transmembrane</keyword>
<feature type="transmembrane region" description="Helical" evidence="6">
    <location>
        <begin position="205"/>
        <end position="225"/>
    </location>
</feature>
<reference evidence="8 9" key="1">
    <citation type="submission" date="2018-05" db="EMBL/GenBank/DDBJ databases">
        <title>Reference genomes for bee gut microbiota database.</title>
        <authorList>
            <person name="Ellegaard K.M."/>
        </authorList>
    </citation>
    <scope>NUCLEOTIDE SEQUENCE [LARGE SCALE GENOMIC DNA]</scope>
    <source>
        <strain evidence="8 9">ESL0200</strain>
    </source>
</reference>
<comment type="similarity">
    <text evidence="2 6">Belongs to the BI1 family.</text>
</comment>
<evidence type="ECO:0000256" key="2">
    <source>
        <dbReference type="ARBA" id="ARBA00010350"/>
    </source>
</evidence>
<keyword evidence="4 6" id="KW-1133">Transmembrane helix</keyword>
<evidence type="ECO:0000256" key="6">
    <source>
        <dbReference type="RuleBase" id="RU004379"/>
    </source>
</evidence>
<evidence type="ECO:0000256" key="5">
    <source>
        <dbReference type="ARBA" id="ARBA00023136"/>
    </source>
</evidence>
<evidence type="ECO:0000256" key="7">
    <source>
        <dbReference type="SAM" id="MobiDB-lite"/>
    </source>
</evidence>